<proteinExistence type="predicted"/>
<dbReference type="Gene3D" id="2.60.40.1900">
    <property type="entry name" value="Beta-microseminoprotein (PSP94) domain"/>
    <property type="match status" value="1"/>
</dbReference>
<keyword evidence="1" id="KW-0732">Signal</keyword>
<gene>
    <name evidence="2" type="ORF">AMELA_G00153370</name>
</gene>
<dbReference type="EMBL" id="JAAGNN010000012">
    <property type="protein sequence ID" value="KAF4082589.1"/>
    <property type="molecule type" value="Genomic_DNA"/>
</dbReference>
<keyword evidence="3" id="KW-1185">Reference proteome</keyword>
<name>A0A7J6AKN5_AMEME</name>
<organism evidence="2 3">
    <name type="scientific">Ameiurus melas</name>
    <name type="common">Black bullhead</name>
    <name type="synonym">Silurus melas</name>
    <dbReference type="NCBI Taxonomy" id="219545"/>
    <lineage>
        <taxon>Eukaryota</taxon>
        <taxon>Metazoa</taxon>
        <taxon>Chordata</taxon>
        <taxon>Craniata</taxon>
        <taxon>Vertebrata</taxon>
        <taxon>Euteleostomi</taxon>
        <taxon>Actinopterygii</taxon>
        <taxon>Neopterygii</taxon>
        <taxon>Teleostei</taxon>
        <taxon>Ostariophysi</taxon>
        <taxon>Siluriformes</taxon>
        <taxon>Ictaluridae</taxon>
        <taxon>Ameiurus</taxon>
    </lineage>
</organism>
<accession>A0A7J6AKN5</accession>
<dbReference type="AlphaFoldDB" id="A0A7J6AKN5"/>
<evidence type="ECO:0000313" key="2">
    <source>
        <dbReference type="EMBL" id="KAF4082589.1"/>
    </source>
</evidence>
<reference evidence="2 3" key="1">
    <citation type="submission" date="2020-02" db="EMBL/GenBank/DDBJ databases">
        <title>A chromosome-scale genome assembly of the black bullhead catfish (Ameiurus melas).</title>
        <authorList>
            <person name="Wen M."/>
            <person name="Zham M."/>
            <person name="Cabau C."/>
            <person name="Klopp C."/>
            <person name="Donnadieu C."/>
            <person name="Roques C."/>
            <person name="Bouchez O."/>
            <person name="Lampietro C."/>
            <person name="Jouanno E."/>
            <person name="Herpin A."/>
            <person name="Louis A."/>
            <person name="Berthelot C."/>
            <person name="Parey E."/>
            <person name="Roest-Crollius H."/>
            <person name="Braasch I."/>
            <person name="Postlethwait J."/>
            <person name="Robinson-Rechavi M."/>
            <person name="Echchiki A."/>
            <person name="Begum T."/>
            <person name="Montfort J."/>
            <person name="Schartl M."/>
            <person name="Bobe J."/>
            <person name="Guiguen Y."/>
        </authorList>
    </citation>
    <scope>NUCLEOTIDE SEQUENCE [LARGE SCALE GENOMIC DNA]</scope>
    <source>
        <strain evidence="2">M_S1</strain>
        <tissue evidence="2">Blood</tissue>
    </source>
</reference>
<sequence length="72" mass="7863">MSMLKTSVFVGFVLLALVHVSHAACWFEKNNPGATHCQDHVDKTWHPAGSSWTNSKCAKCWCNAGDLSCCHG</sequence>
<feature type="signal peptide" evidence="1">
    <location>
        <begin position="1"/>
        <end position="23"/>
    </location>
</feature>
<dbReference type="Proteomes" id="UP000593565">
    <property type="component" value="Unassembled WGS sequence"/>
</dbReference>
<feature type="chain" id="PRO_5029610718" evidence="1">
    <location>
        <begin position="24"/>
        <end position="72"/>
    </location>
</feature>
<comment type="caution">
    <text evidence="2">The sequence shown here is derived from an EMBL/GenBank/DDBJ whole genome shotgun (WGS) entry which is preliminary data.</text>
</comment>
<protein>
    <submittedName>
        <fullName evidence="2">Uncharacterized protein</fullName>
    </submittedName>
</protein>
<evidence type="ECO:0000256" key="1">
    <source>
        <dbReference type="SAM" id="SignalP"/>
    </source>
</evidence>
<evidence type="ECO:0000313" key="3">
    <source>
        <dbReference type="Proteomes" id="UP000593565"/>
    </source>
</evidence>